<proteinExistence type="predicted"/>
<evidence type="ECO:0000313" key="2">
    <source>
        <dbReference type="Proteomes" id="UP000281474"/>
    </source>
</evidence>
<accession>A0A3L8PY23</accession>
<protein>
    <submittedName>
        <fullName evidence="1">Uncharacterized protein</fullName>
    </submittedName>
</protein>
<reference evidence="1 2" key="1">
    <citation type="submission" date="2018-09" db="EMBL/GenBank/DDBJ databases">
        <title>Phylogeny of the Shewanellaceae, and recommendation for two new genera, Pseudoshewanella and Parashewanella.</title>
        <authorList>
            <person name="Wang G."/>
        </authorList>
    </citation>
    <scope>NUCLEOTIDE SEQUENCE [LARGE SCALE GENOMIC DNA]</scope>
    <source>
        <strain evidence="1 2">C51</strain>
    </source>
</reference>
<dbReference type="Gene3D" id="1.25.40.10">
    <property type="entry name" value="Tetratricopeptide repeat domain"/>
    <property type="match status" value="1"/>
</dbReference>
<dbReference type="EMBL" id="QZEI01000020">
    <property type="protein sequence ID" value="RLV60155.1"/>
    <property type="molecule type" value="Genomic_DNA"/>
</dbReference>
<keyword evidence="2" id="KW-1185">Reference proteome</keyword>
<dbReference type="AlphaFoldDB" id="A0A3L8PY23"/>
<comment type="caution">
    <text evidence="1">The sequence shown here is derived from an EMBL/GenBank/DDBJ whole genome shotgun (WGS) entry which is preliminary data.</text>
</comment>
<evidence type="ECO:0000313" key="1">
    <source>
        <dbReference type="EMBL" id="RLV60155.1"/>
    </source>
</evidence>
<gene>
    <name evidence="1" type="ORF">D5018_08455</name>
</gene>
<organism evidence="1 2">
    <name type="scientific">Parashewanella curva</name>
    <dbReference type="NCBI Taxonomy" id="2338552"/>
    <lineage>
        <taxon>Bacteria</taxon>
        <taxon>Pseudomonadati</taxon>
        <taxon>Pseudomonadota</taxon>
        <taxon>Gammaproteobacteria</taxon>
        <taxon>Alteromonadales</taxon>
        <taxon>Shewanellaceae</taxon>
        <taxon>Parashewanella</taxon>
    </lineage>
</organism>
<name>A0A3L8PY23_9GAMM</name>
<dbReference type="Proteomes" id="UP000281474">
    <property type="component" value="Unassembled WGS sequence"/>
</dbReference>
<sequence length="477" mass="54506">MAFAAQRDDELISSYIYRQDSGVYSEDFPHNLKYGEYSFTPNDLTNPIPAAFSTFHQPLTQFPPQQKEAEEKLYILTDQDDLEIDALLQAPPSMDVANSSPSEQTPSEKATTVVKTQPYLHPNHALRAKTGVHCQPSRQYQQTSKEFSLLKDSELEIKLIENSKEPSRIDVSFSLSAIKFHTWGSQIEYINMTHKLTKVSTPSEAKTVTLREIKKITAATSRATLERTALITAFLQYCINNQSLAPLPEVRDILYHQLTPFSVNVSKTFCSMFIACCIEAADVASAKNMLFDMQKTFSQVPNVHVIKSLLLVYVSAGDCKSAYQLVWRGTFQKHGISYTDQIFKYLLLSYVKNREVKRAFECLKRMNTHYPRHIDEQCFLAFLAVCRVSDNTSFAKAAICSVWLNKKTITPTITRAYIDICIYKNDKNAITEFMHISPYQSISSLYRNLLPSQTLQVKQIVNPPYQPRNHYQGRHRK</sequence>
<dbReference type="InterPro" id="IPR011990">
    <property type="entry name" value="TPR-like_helical_dom_sf"/>
</dbReference>
<dbReference type="RefSeq" id="WP_121838574.1">
    <property type="nucleotide sequence ID" value="NZ_ML014769.1"/>
</dbReference>